<keyword evidence="2" id="KW-0808">Transferase</keyword>
<sequence length="159" mass="16607">MLWSLSSIFDGPVALGLRYSILKTLAQGCGDNVFIGKSVCIRNWSGLSIGSNVSIHAMCYIDAAGGVTVGSNVSIAHQVSLISFDHTYRDASLPIKYNPNEKATIAIDEDVWIGCGARVLSGVVVGRRSVVAAGAVVNREVEPGFIVGGVPAKKIGTTS</sequence>
<dbReference type="Proteomes" id="UP001158067">
    <property type="component" value="Unassembled WGS sequence"/>
</dbReference>
<accession>A0ABY1PWZ0</accession>
<keyword evidence="6" id="KW-1185">Reference proteome</keyword>
<evidence type="ECO:0000313" key="6">
    <source>
        <dbReference type="Proteomes" id="UP001158067"/>
    </source>
</evidence>
<dbReference type="SUPFAM" id="SSF51161">
    <property type="entry name" value="Trimeric LpxA-like enzymes"/>
    <property type="match status" value="1"/>
</dbReference>
<evidence type="ECO:0000256" key="2">
    <source>
        <dbReference type="ARBA" id="ARBA00022679"/>
    </source>
</evidence>
<dbReference type="PANTHER" id="PTHR23416">
    <property type="entry name" value="SIALIC ACID SYNTHASE-RELATED"/>
    <property type="match status" value="1"/>
</dbReference>
<dbReference type="Pfam" id="PF00132">
    <property type="entry name" value="Hexapep"/>
    <property type="match status" value="1"/>
</dbReference>
<dbReference type="Pfam" id="PF14602">
    <property type="entry name" value="Hexapep_2"/>
    <property type="match status" value="1"/>
</dbReference>
<proteinExistence type="inferred from homology"/>
<dbReference type="Gene3D" id="2.160.10.10">
    <property type="entry name" value="Hexapeptide repeat proteins"/>
    <property type="match status" value="1"/>
</dbReference>
<name>A0ABY1PWZ0_9BACT</name>
<dbReference type="CDD" id="cd04647">
    <property type="entry name" value="LbH_MAT_like"/>
    <property type="match status" value="1"/>
</dbReference>
<dbReference type="InterPro" id="IPR018357">
    <property type="entry name" value="Hexapep_transf_CS"/>
</dbReference>
<keyword evidence="4" id="KW-0012">Acyltransferase</keyword>
<keyword evidence="3" id="KW-0677">Repeat</keyword>
<dbReference type="InterPro" id="IPR011004">
    <property type="entry name" value="Trimer_LpxA-like_sf"/>
</dbReference>
<dbReference type="InterPro" id="IPR001451">
    <property type="entry name" value="Hexapep"/>
</dbReference>
<dbReference type="PANTHER" id="PTHR23416:SF23">
    <property type="entry name" value="ACETYLTRANSFERASE C18B11.09C-RELATED"/>
    <property type="match status" value="1"/>
</dbReference>
<comment type="caution">
    <text evidence="5">The sequence shown here is derived from an EMBL/GenBank/DDBJ whole genome shotgun (WGS) entry which is preliminary data.</text>
</comment>
<evidence type="ECO:0000256" key="3">
    <source>
        <dbReference type="ARBA" id="ARBA00022737"/>
    </source>
</evidence>
<evidence type="ECO:0000256" key="1">
    <source>
        <dbReference type="ARBA" id="ARBA00007274"/>
    </source>
</evidence>
<comment type="similarity">
    <text evidence="1">Belongs to the transferase hexapeptide repeat family.</text>
</comment>
<dbReference type="InterPro" id="IPR051159">
    <property type="entry name" value="Hexapeptide_acetyltransf"/>
</dbReference>
<reference evidence="5 6" key="1">
    <citation type="submission" date="2017-05" db="EMBL/GenBank/DDBJ databases">
        <authorList>
            <person name="Varghese N."/>
            <person name="Submissions S."/>
        </authorList>
    </citation>
    <scope>NUCLEOTIDE SEQUENCE [LARGE SCALE GENOMIC DNA]</scope>
    <source>
        <strain evidence="5 6">DSM 25457</strain>
    </source>
</reference>
<protein>
    <submittedName>
        <fullName evidence="5">Acetyltransferase (Isoleucine patch superfamily)</fullName>
    </submittedName>
</protein>
<evidence type="ECO:0000256" key="4">
    <source>
        <dbReference type="ARBA" id="ARBA00023315"/>
    </source>
</evidence>
<organism evidence="5 6">
    <name type="scientific">Neorhodopirellula lusitana</name>
    <dbReference type="NCBI Taxonomy" id="445327"/>
    <lineage>
        <taxon>Bacteria</taxon>
        <taxon>Pseudomonadati</taxon>
        <taxon>Planctomycetota</taxon>
        <taxon>Planctomycetia</taxon>
        <taxon>Pirellulales</taxon>
        <taxon>Pirellulaceae</taxon>
        <taxon>Neorhodopirellula</taxon>
    </lineage>
</organism>
<gene>
    <name evidence="5" type="ORF">SAMN06265222_103324</name>
</gene>
<evidence type="ECO:0000313" key="5">
    <source>
        <dbReference type="EMBL" id="SMP51683.1"/>
    </source>
</evidence>
<dbReference type="PROSITE" id="PS00101">
    <property type="entry name" value="HEXAPEP_TRANSFERASES"/>
    <property type="match status" value="1"/>
</dbReference>
<dbReference type="EMBL" id="FXUG01000003">
    <property type="protein sequence ID" value="SMP51683.1"/>
    <property type="molecule type" value="Genomic_DNA"/>
</dbReference>